<evidence type="ECO:0000256" key="1">
    <source>
        <dbReference type="SAM" id="MobiDB-lite"/>
    </source>
</evidence>
<dbReference type="GeneID" id="14919764"/>
<organism evidence="4 5">
    <name type="scientific">Acanthamoeba castellanii (strain ATCC 30010 / Neff)</name>
    <dbReference type="NCBI Taxonomy" id="1257118"/>
    <lineage>
        <taxon>Eukaryota</taxon>
        <taxon>Amoebozoa</taxon>
        <taxon>Discosea</taxon>
        <taxon>Longamoebia</taxon>
        <taxon>Centramoebida</taxon>
        <taxon>Acanthamoebidae</taxon>
        <taxon>Acanthamoeba</taxon>
    </lineage>
</organism>
<keyword evidence="5" id="KW-1185">Reference proteome</keyword>
<feature type="domain" description="Beta-adaptin appendage C-terminal subdomain" evidence="3">
    <location>
        <begin position="142"/>
        <end position="247"/>
    </location>
</feature>
<evidence type="ECO:0000259" key="3">
    <source>
        <dbReference type="SMART" id="SM01020"/>
    </source>
</evidence>
<feature type="region of interest" description="Disordered" evidence="1">
    <location>
        <begin position="63"/>
        <end position="132"/>
    </location>
</feature>
<dbReference type="RefSeq" id="XP_004341059.1">
    <property type="nucleotide sequence ID" value="XM_004341011.1"/>
</dbReference>
<dbReference type="Gene3D" id="3.30.310.10">
    <property type="entry name" value="TATA-Binding Protein"/>
    <property type="match status" value="1"/>
</dbReference>
<protein>
    <recommendedName>
        <fullName evidence="3">Beta-adaptin appendage C-terminal subdomain domain-containing protein</fullName>
    </recommendedName>
</protein>
<feature type="compositionally biased region" description="Basic and acidic residues" evidence="1">
    <location>
        <begin position="112"/>
        <end position="132"/>
    </location>
</feature>
<feature type="transmembrane region" description="Helical" evidence="2">
    <location>
        <begin position="24"/>
        <end position="49"/>
    </location>
</feature>
<keyword evidence="2" id="KW-1133">Transmembrane helix</keyword>
<dbReference type="GO" id="GO:0016192">
    <property type="term" value="P:vesicle-mediated transport"/>
    <property type="evidence" value="ECO:0007669"/>
    <property type="project" value="InterPro"/>
</dbReference>
<keyword evidence="2" id="KW-0472">Membrane</keyword>
<dbReference type="AlphaFoldDB" id="L8H158"/>
<evidence type="ECO:0000313" key="5">
    <source>
        <dbReference type="Proteomes" id="UP000011083"/>
    </source>
</evidence>
<reference evidence="4 5" key="1">
    <citation type="journal article" date="2013" name="Genome Biol.">
        <title>Genome of Acanthamoeba castellanii highlights extensive lateral gene transfer and early evolution of tyrosine kinase signaling.</title>
        <authorList>
            <person name="Clarke M."/>
            <person name="Lohan A.J."/>
            <person name="Liu B."/>
            <person name="Lagkouvardos I."/>
            <person name="Roy S."/>
            <person name="Zafar N."/>
            <person name="Bertelli C."/>
            <person name="Schilde C."/>
            <person name="Kianianmomeni A."/>
            <person name="Burglin T.R."/>
            <person name="Frech C."/>
            <person name="Turcotte B."/>
            <person name="Kopec K.O."/>
            <person name="Synnott J.M."/>
            <person name="Choo C."/>
            <person name="Paponov I."/>
            <person name="Finkler A."/>
            <person name="Soon Heng Tan C."/>
            <person name="Hutchins A.P."/>
            <person name="Weinmeier T."/>
            <person name="Rattei T."/>
            <person name="Chu J.S."/>
            <person name="Gimenez G."/>
            <person name="Irimia M."/>
            <person name="Rigden D.J."/>
            <person name="Fitzpatrick D.A."/>
            <person name="Lorenzo-Morales J."/>
            <person name="Bateman A."/>
            <person name="Chiu C.H."/>
            <person name="Tang P."/>
            <person name="Hegemann P."/>
            <person name="Fromm H."/>
            <person name="Raoult D."/>
            <person name="Greub G."/>
            <person name="Miranda-Saavedra D."/>
            <person name="Chen N."/>
            <person name="Nash P."/>
            <person name="Ginger M.L."/>
            <person name="Horn M."/>
            <person name="Schaap P."/>
            <person name="Caler L."/>
            <person name="Loftus B."/>
        </authorList>
    </citation>
    <scope>NUCLEOTIDE SEQUENCE [LARGE SCALE GENOMIC DNA]</scope>
    <source>
        <strain evidence="4 5">Neff</strain>
    </source>
</reference>
<proteinExistence type="predicted"/>
<dbReference type="SMART" id="SM01020">
    <property type="entry name" value="B2-adapt-app_C"/>
    <property type="match status" value="1"/>
</dbReference>
<dbReference type="KEGG" id="acan:ACA1_234330"/>
<keyword evidence="2" id="KW-0812">Transmembrane</keyword>
<dbReference type="Pfam" id="PF09066">
    <property type="entry name" value="B2-adapt-app_C"/>
    <property type="match status" value="1"/>
</dbReference>
<evidence type="ECO:0000313" key="4">
    <source>
        <dbReference type="EMBL" id="ELR18995.1"/>
    </source>
</evidence>
<accession>L8H158</accession>
<evidence type="ECO:0000256" key="2">
    <source>
        <dbReference type="SAM" id="Phobius"/>
    </source>
</evidence>
<name>L8H158_ACACF</name>
<gene>
    <name evidence="4" type="ORF">ACA1_234330</name>
</gene>
<dbReference type="Proteomes" id="UP000011083">
    <property type="component" value="Unassembled WGS sequence"/>
</dbReference>
<dbReference type="VEuPathDB" id="AmoebaDB:ACA1_234330"/>
<dbReference type="EMBL" id="KB007939">
    <property type="protein sequence ID" value="ELR18995.1"/>
    <property type="molecule type" value="Genomic_DNA"/>
</dbReference>
<dbReference type="InterPro" id="IPR012295">
    <property type="entry name" value="TBP_dom_sf"/>
</dbReference>
<dbReference type="InterPro" id="IPR015151">
    <property type="entry name" value="B-adaptin_app_sub_C"/>
</dbReference>
<feature type="compositionally biased region" description="Basic and acidic residues" evidence="1">
    <location>
        <begin position="86"/>
        <end position="96"/>
    </location>
</feature>
<dbReference type="GO" id="GO:0030131">
    <property type="term" value="C:clathrin adaptor complex"/>
    <property type="evidence" value="ECO:0007669"/>
    <property type="project" value="InterPro"/>
</dbReference>
<sequence length="248" mass="27258">MGAGGGGGGGGWYAATLEVMDGHFVAGFIAGVCTTLAAVLVLSLLVVVVRRLLALRSRSWPAGRATGGGGGYRPVARPFGEDDEAPLSRELTDLTTHRHQSGNSGIFDDNGDDYRRGSQEPHEPKRQQRADRTDSLPFWDQLCELPVIEPDHFQQLWTDTDLREIIELRLRPGVDVEKLLALHRVACIASGQVGSQSKYYFFAQKGDLGFLVELLVSSTSHEMTAKVKCEDDDAARLFVRHLRSLLQR</sequence>
<dbReference type="GO" id="GO:0006886">
    <property type="term" value="P:intracellular protein transport"/>
    <property type="evidence" value="ECO:0007669"/>
    <property type="project" value="InterPro"/>
</dbReference>